<dbReference type="AlphaFoldDB" id="A0A7S7LWE4"/>
<reference evidence="2 3" key="1">
    <citation type="submission" date="2020-05" db="EMBL/GenBank/DDBJ databases">
        <title>Sulfurimonas marisnigri, sp. nov., and Sulfurimonas baltica, sp. nov., manganese oxide reducing chemolithoautotrophs of the class Epsilonproteobacteria isolated from the pelagic redoxclines of the Black and Baltic Seas and emended description of the genus Sulfurimonas.</title>
        <authorList>
            <person name="Henkel J.V."/>
            <person name="Laudan C."/>
            <person name="Werner J."/>
            <person name="Neu T."/>
            <person name="Plewe S."/>
            <person name="Sproer C."/>
            <person name="Bunk B."/>
            <person name="Schulz-Vogt H.N."/>
        </authorList>
    </citation>
    <scope>NUCLEOTIDE SEQUENCE [LARGE SCALE GENOMIC DNA]</scope>
    <source>
        <strain evidence="2 3">GD2</strain>
    </source>
</reference>
<dbReference type="KEGG" id="sbal:HUE88_02835"/>
<dbReference type="Proteomes" id="UP000593994">
    <property type="component" value="Chromosome"/>
</dbReference>
<feature type="compositionally biased region" description="Basic and acidic residues" evidence="1">
    <location>
        <begin position="112"/>
        <end position="122"/>
    </location>
</feature>
<sequence length="122" mass="14415">MASEKAVDNAQRLRYIRALERFHKSILSYLMNTPELSNAGYAKKIENSLKVLQRVDEIALYKGDLQDLQKLVKKIISYKESDKNIEDIKTDILYSSNQLEKNKNARRYKKDKHSESKYDDWE</sequence>
<organism evidence="2 3">
    <name type="scientific">Candidatus Sulfurimonas baltica</name>
    <dbReference type="NCBI Taxonomy" id="2740404"/>
    <lineage>
        <taxon>Bacteria</taxon>
        <taxon>Pseudomonadati</taxon>
        <taxon>Campylobacterota</taxon>
        <taxon>Epsilonproteobacteria</taxon>
        <taxon>Campylobacterales</taxon>
        <taxon>Sulfurimonadaceae</taxon>
        <taxon>Sulfurimonas</taxon>
    </lineage>
</organism>
<gene>
    <name evidence="2" type="ORF">HUE88_02835</name>
</gene>
<evidence type="ECO:0000256" key="1">
    <source>
        <dbReference type="SAM" id="MobiDB-lite"/>
    </source>
</evidence>
<accession>A0A7S7LWE4</accession>
<dbReference type="RefSeq" id="WP_194370856.1">
    <property type="nucleotide sequence ID" value="NZ_CP054492.1"/>
</dbReference>
<evidence type="ECO:0000313" key="3">
    <source>
        <dbReference type="Proteomes" id="UP000593994"/>
    </source>
</evidence>
<feature type="region of interest" description="Disordered" evidence="1">
    <location>
        <begin position="103"/>
        <end position="122"/>
    </location>
</feature>
<proteinExistence type="predicted"/>
<name>A0A7S7LWE4_9BACT</name>
<evidence type="ECO:0000313" key="2">
    <source>
        <dbReference type="EMBL" id="QOY52640.1"/>
    </source>
</evidence>
<protein>
    <submittedName>
        <fullName evidence="2">Uncharacterized protein</fullName>
    </submittedName>
</protein>
<dbReference type="EMBL" id="CP054492">
    <property type="protein sequence ID" value="QOY52640.1"/>
    <property type="molecule type" value="Genomic_DNA"/>
</dbReference>
<keyword evidence="3" id="KW-1185">Reference proteome</keyword>